<feature type="compositionally biased region" description="Polar residues" evidence="1">
    <location>
        <begin position="58"/>
        <end position="70"/>
    </location>
</feature>
<evidence type="ECO:0000313" key="2">
    <source>
        <dbReference type="EMBL" id="GBL99412.1"/>
    </source>
</evidence>
<organism evidence="2 3">
    <name type="scientific">Araneus ventricosus</name>
    <name type="common">Orbweaver spider</name>
    <name type="synonym">Epeira ventricosa</name>
    <dbReference type="NCBI Taxonomy" id="182803"/>
    <lineage>
        <taxon>Eukaryota</taxon>
        <taxon>Metazoa</taxon>
        <taxon>Ecdysozoa</taxon>
        <taxon>Arthropoda</taxon>
        <taxon>Chelicerata</taxon>
        <taxon>Arachnida</taxon>
        <taxon>Araneae</taxon>
        <taxon>Araneomorphae</taxon>
        <taxon>Entelegynae</taxon>
        <taxon>Araneoidea</taxon>
        <taxon>Araneidae</taxon>
        <taxon>Araneus</taxon>
    </lineage>
</organism>
<dbReference type="AlphaFoldDB" id="A0A4Y2C4U8"/>
<proteinExistence type="predicted"/>
<sequence>MHKAHFTQSQFTILSHTILSTILQPPEGNSCLNLPQKPWNTLAAPTRSSKENLEDCQEGTQSEESRHVQSSRWYAPSALLNRNAYADI</sequence>
<dbReference type="EMBL" id="BGPR01000148">
    <property type="protein sequence ID" value="GBL99412.1"/>
    <property type="molecule type" value="Genomic_DNA"/>
</dbReference>
<dbReference type="Proteomes" id="UP000499080">
    <property type="component" value="Unassembled WGS sequence"/>
</dbReference>
<reference evidence="2 3" key="1">
    <citation type="journal article" date="2019" name="Sci. Rep.">
        <title>Orb-weaving spider Araneus ventricosus genome elucidates the spidroin gene catalogue.</title>
        <authorList>
            <person name="Kono N."/>
            <person name="Nakamura H."/>
            <person name="Ohtoshi R."/>
            <person name="Moran D.A.P."/>
            <person name="Shinohara A."/>
            <person name="Yoshida Y."/>
            <person name="Fujiwara M."/>
            <person name="Mori M."/>
            <person name="Tomita M."/>
            <person name="Arakawa K."/>
        </authorList>
    </citation>
    <scope>NUCLEOTIDE SEQUENCE [LARGE SCALE GENOMIC DNA]</scope>
</reference>
<name>A0A4Y2C4U8_ARAVE</name>
<protein>
    <submittedName>
        <fullName evidence="2">Uncharacterized protein</fullName>
    </submittedName>
</protein>
<accession>A0A4Y2C4U8</accession>
<evidence type="ECO:0000313" key="3">
    <source>
        <dbReference type="Proteomes" id="UP000499080"/>
    </source>
</evidence>
<feature type="region of interest" description="Disordered" evidence="1">
    <location>
        <begin position="42"/>
        <end position="70"/>
    </location>
</feature>
<keyword evidence="3" id="KW-1185">Reference proteome</keyword>
<gene>
    <name evidence="2" type="ORF">AVEN_206812_1</name>
</gene>
<comment type="caution">
    <text evidence="2">The sequence shown here is derived from an EMBL/GenBank/DDBJ whole genome shotgun (WGS) entry which is preliminary data.</text>
</comment>
<evidence type="ECO:0000256" key="1">
    <source>
        <dbReference type="SAM" id="MobiDB-lite"/>
    </source>
</evidence>